<evidence type="ECO:0000313" key="2">
    <source>
        <dbReference type="Proteomes" id="UP001055439"/>
    </source>
</evidence>
<name>A0A9E7GFA4_9LILI</name>
<evidence type="ECO:0000313" key="1">
    <source>
        <dbReference type="EMBL" id="URE13630.1"/>
    </source>
</evidence>
<dbReference type="AlphaFoldDB" id="A0A9E7GFA4"/>
<accession>A0A9E7GFA4</accession>
<dbReference type="EMBL" id="CP097508">
    <property type="protein sequence ID" value="URE13630.1"/>
    <property type="molecule type" value="Genomic_DNA"/>
</dbReference>
<proteinExistence type="predicted"/>
<sequence length="247" mass="27743">MKPDCCLSFGKAMHSSLIMSFVDWEMIQHRAVLAKRWASQFSEQVNKVQEDIFKESVRDDMLEVTFMNAQGWSLAFEYRIAVSEIDQDGRRSFNHFAAINRDRVIRSFNNVSNACKLSRGVAGTIVPQFVLLSCGTVKSSTSSPYSEESVAVLVPLVDGKQTAMDMMPTLHIDCCTEMVLCFRPAIMLMILSFSRESKERRGNKNLFPQSSQQIFSTAAGAITILHKYLPLAISTQVQNPVLIADRT</sequence>
<reference evidence="1" key="1">
    <citation type="submission" date="2022-05" db="EMBL/GenBank/DDBJ databases">
        <title>The Musa troglodytarum L. genome provides insights into the mechanism of non-climacteric behaviour and enrichment of carotenoids.</title>
        <authorList>
            <person name="Wang J."/>
        </authorList>
    </citation>
    <scope>NUCLEOTIDE SEQUENCE</scope>
    <source>
        <tissue evidence="1">Leaf</tissue>
    </source>
</reference>
<gene>
    <name evidence="1" type="ORF">MUK42_33358</name>
</gene>
<dbReference type="Proteomes" id="UP001055439">
    <property type="component" value="Chromosome 6"/>
</dbReference>
<organism evidence="1 2">
    <name type="scientific">Musa troglodytarum</name>
    <name type="common">fe'i banana</name>
    <dbReference type="NCBI Taxonomy" id="320322"/>
    <lineage>
        <taxon>Eukaryota</taxon>
        <taxon>Viridiplantae</taxon>
        <taxon>Streptophyta</taxon>
        <taxon>Embryophyta</taxon>
        <taxon>Tracheophyta</taxon>
        <taxon>Spermatophyta</taxon>
        <taxon>Magnoliopsida</taxon>
        <taxon>Liliopsida</taxon>
        <taxon>Zingiberales</taxon>
        <taxon>Musaceae</taxon>
        <taxon>Musa</taxon>
    </lineage>
</organism>
<keyword evidence="2" id="KW-1185">Reference proteome</keyword>
<protein>
    <submittedName>
        <fullName evidence="1">Uncharacterized protein</fullName>
    </submittedName>
</protein>